<evidence type="ECO:0000313" key="2">
    <source>
        <dbReference type="Proteomes" id="UP000672526"/>
    </source>
</evidence>
<dbReference type="GO" id="GO:0050076">
    <property type="term" value="F:maleate isomerase activity"/>
    <property type="evidence" value="ECO:0007669"/>
    <property type="project" value="UniProtKB-EC"/>
</dbReference>
<keyword evidence="2" id="KW-1185">Reference proteome</keyword>
<dbReference type="PIRSF" id="PIRSF015736">
    <property type="entry name" value="MI"/>
    <property type="match status" value="1"/>
</dbReference>
<dbReference type="InterPro" id="IPR026286">
    <property type="entry name" value="MaiA/AMDase"/>
</dbReference>
<proteinExistence type="predicted"/>
<dbReference type="EC" id="5.2.1.1" evidence="1"/>
<comment type="caution">
    <text evidence="1">The sequence shown here is derived from an EMBL/GenBank/DDBJ whole genome shotgun (WGS) entry which is preliminary data.</text>
</comment>
<organism evidence="1 2">
    <name type="scientific">Paraburkholderia haematera</name>
    <dbReference type="NCBI Taxonomy" id="2793077"/>
    <lineage>
        <taxon>Bacteria</taxon>
        <taxon>Pseudomonadati</taxon>
        <taxon>Pseudomonadota</taxon>
        <taxon>Betaproteobacteria</taxon>
        <taxon>Burkholderiales</taxon>
        <taxon>Burkholderiaceae</taxon>
        <taxon>Paraburkholderia</taxon>
    </lineage>
</organism>
<name>A0ABN7MF21_9BURK</name>
<gene>
    <name evidence="1" type="primary">maiA_2</name>
    <name evidence="1" type="ORF">R69888_04956</name>
</gene>
<dbReference type="Pfam" id="PF17645">
    <property type="entry name" value="Amdase"/>
    <property type="match status" value="1"/>
</dbReference>
<dbReference type="Gene3D" id="3.40.50.12500">
    <property type="match status" value="1"/>
</dbReference>
<reference evidence="1 2" key="1">
    <citation type="submission" date="2021-02" db="EMBL/GenBank/DDBJ databases">
        <authorList>
            <person name="Vanwijnsberghe S."/>
        </authorList>
    </citation>
    <scope>NUCLEOTIDE SEQUENCE [LARGE SCALE GENOMIC DNA]</scope>
    <source>
        <strain evidence="1 2">LMG 31837</strain>
    </source>
</reference>
<accession>A0ABN7MF21</accession>
<dbReference type="PANTHER" id="PTHR40267:SF1">
    <property type="entry name" value="BLR3294 PROTEIN"/>
    <property type="match status" value="1"/>
</dbReference>
<keyword evidence="1" id="KW-0413">Isomerase</keyword>
<sequence length="257" mass="27266">MSIGLGTLARIGHLYPSGGLCDFEVQLMAPEGVQFVTTRLPFRDTSLESDTKIIDNLEYHAGLLADAKVDLIALNCTAAGVVNGPEAIRRRITDATGIAAVTTIDAVLAALEALSASRIALLTPYRQEVVLTEIGFLRGHGIDVVDHASLPCQTPLEQAAITPESWLHLAAGIAGGFDALLISCAGIQVSPVIETLENEVGVPVVTSNAALLWHCLCRFGIVERPTRYGSLLAKTLAREPALPEARATTLQEVSPLR</sequence>
<evidence type="ECO:0000313" key="1">
    <source>
        <dbReference type="EMBL" id="CAE6795407.1"/>
    </source>
</evidence>
<dbReference type="InterPro" id="IPR053714">
    <property type="entry name" value="Iso_Racemase_Enz_sf"/>
</dbReference>
<dbReference type="RefSeq" id="WP_211613986.1">
    <property type="nucleotide sequence ID" value="NZ_CAJNBK010000017.1"/>
</dbReference>
<dbReference type="PANTHER" id="PTHR40267">
    <property type="entry name" value="BLR3294 PROTEIN"/>
    <property type="match status" value="1"/>
</dbReference>
<dbReference type="Proteomes" id="UP000672526">
    <property type="component" value="Unassembled WGS sequence"/>
</dbReference>
<dbReference type="EMBL" id="CAJNBK010000017">
    <property type="protein sequence ID" value="CAE6795407.1"/>
    <property type="molecule type" value="Genomic_DNA"/>
</dbReference>
<protein>
    <submittedName>
        <fullName evidence="1">Maleate isomerase</fullName>
        <ecNumber evidence="1">5.2.1.1</ecNumber>
    </submittedName>
</protein>